<accession>A0A2L2LEJ7</accession>
<dbReference type="EMBL" id="CP026924">
    <property type="protein sequence ID" value="AVH42770.1"/>
    <property type="molecule type" value="Genomic_DNA"/>
</dbReference>
<dbReference type="AlphaFoldDB" id="A0A2L2LEJ7"/>
<protein>
    <submittedName>
        <fullName evidence="1">Uncharacterized protein</fullName>
    </submittedName>
</protein>
<evidence type="ECO:0000313" key="1">
    <source>
        <dbReference type="EMBL" id="AVH42770.1"/>
    </source>
</evidence>
<gene>
    <name evidence="1" type="ORF">At1D1609_27155</name>
</gene>
<name>A0A2L2LEJ7_AGRTU</name>
<proteinExistence type="predicted"/>
<organism evidence="1 2">
    <name type="scientific">Agrobacterium tumefaciens</name>
    <dbReference type="NCBI Taxonomy" id="358"/>
    <lineage>
        <taxon>Bacteria</taxon>
        <taxon>Pseudomonadati</taxon>
        <taxon>Pseudomonadota</taxon>
        <taxon>Alphaproteobacteria</taxon>
        <taxon>Hyphomicrobiales</taxon>
        <taxon>Rhizobiaceae</taxon>
        <taxon>Rhizobium/Agrobacterium group</taxon>
        <taxon>Agrobacterium</taxon>
        <taxon>Agrobacterium tumefaciens complex</taxon>
    </lineage>
</organism>
<dbReference type="Proteomes" id="UP000237717">
    <property type="component" value="Chromosome I"/>
</dbReference>
<evidence type="ECO:0000313" key="2">
    <source>
        <dbReference type="Proteomes" id="UP000237717"/>
    </source>
</evidence>
<sequence>MARFGTPLSVSEKERFCQIQQMMSIDNENEEVN</sequence>
<reference evidence="1 2" key="1">
    <citation type="submission" date="2018-02" db="EMBL/GenBank/DDBJ databases">
        <title>Complete genome sequence of Agrobacterium tumefaciens 1D1609.</title>
        <authorList>
            <person name="Cho S.-T."/>
            <person name="Haryono M."/>
            <person name="Chang H.-H."/>
            <person name="Santos M.N."/>
            <person name="Lai E.-M."/>
            <person name="Kuo C.-H."/>
        </authorList>
    </citation>
    <scope>NUCLEOTIDE SEQUENCE [LARGE SCALE GENOMIC DNA]</scope>
    <source>
        <strain evidence="1 2">1D1609</strain>
    </source>
</reference>